<dbReference type="NCBIfam" id="NF006969">
    <property type="entry name" value="PRK09441.1-2"/>
    <property type="match status" value="1"/>
</dbReference>
<dbReference type="Pfam" id="PF09154">
    <property type="entry name" value="Alpha-amy_C_pro"/>
    <property type="match status" value="1"/>
</dbReference>
<evidence type="ECO:0000313" key="12">
    <source>
        <dbReference type="Proteomes" id="UP000249808"/>
    </source>
</evidence>
<protein>
    <submittedName>
        <fullName evidence="11">Alpha-amylase</fullName>
    </submittedName>
</protein>
<evidence type="ECO:0000256" key="8">
    <source>
        <dbReference type="PIRSR" id="PIRSR001021-2"/>
    </source>
</evidence>
<accession>A0A327ZME0</accession>
<comment type="similarity">
    <text evidence="2 9">Belongs to the glycosyl hydrolase 13 family.</text>
</comment>
<dbReference type="Gene3D" id="2.40.30.140">
    <property type="match status" value="1"/>
</dbReference>
<dbReference type="GO" id="GO:0005509">
    <property type="term" value="F:calcium ion binding"/>
    <property type="evidence" value="ECO:0007669"/>
    <property type="project" value="InterPro"/>
</dbReference>
<feature type="binding site" evidence="8">
    <location>
        <position position="196"/>
    </location>
    <ligand>
        <name>Ca(2+)</name>
        <dbReference type="ChEBI" id="CHEBI:29108"/>
        <label>1</label>
    </ligand>
</feature>
<dbReference type="PANTHER" id="PTHR43447">
    <property type="entry name" value="ALPHA-AMYLASE"/>
    <property type="match status" value="1"/>
</dbReference>
<keyword evidence="5" id="KW-0119">Carbohydrate metabolism</keyword>
<dbReference type="PIRSF" id="PIRSF001021">
    <property type="entry name" value="Alph-amls_thrmst"/>
    <property type="match status" value="1"/>
</dbReference>
<keyword evidence="3 8" id="KW-0479">Metal-binding</keyword>
<evidence type="ECO:0000256" key="4">
    <source>
        <dbReference type="ARBA" id="ARBA00022801"/>
    </source>
</evidence>
<evidence type="ECO:0000256" key="6">
    <source>
        <dbReference type="ARBA" id="ARBA00023295"/>
    </source>
</evidence>
<dbReference type="CDD" id="cd11318">
    <property type="entry name" value="AmyAc_bac_fung_AmyA"/>
    <property type="match status" value="1"/>
</dbReference>
<comment type="caution">
    <text evidence="11">The sequence shown here is derived from an EMBL/GenBank/DDBJ whole genome shotgun (WGS) entry which is preliminary data.</text>
</comment>
<comment type="cofactor">
    <cofactor evidence="1">
        <name>Ca(2+)</name>
        <dbReference type="ChEBI" id="CHEBI:29108"/>
    </cofactor>
</comment>
<dbReference type="GO" id="GO:0005975">
    <property type="term" value="P:carbohydrate metabolic process"/>
    <property type="evidence" value="ECO:0007669"/>
    <property type="project" value="InterPro"/>
</dbReference>
<dbReference type="SUPFAM" id="SSF51445">
    <property type="entry name" value="(Trans)glycosidases"/>
    <property type="match status" value="1"/>
</dbReference>
<gene>
    <name evidence="11" type="ORF">BHU61_13035</name>
</gene>
<dbReference type="InterPro" id="IPR006046">
    <property type="entry name" value="Alpha_amylase"/>
</dbReference>
<feature type="binding site" evidence="8">
    <location>
        <position position="104"/>
    </location>
    <ligand>
        <name>Ca(2+)</name>
        <dbReference type="ChEBI" id="CHEBI:29108"/>
        <label>1</label>
    </ligand>
</feature>
<dbReference type="InterPro" id="IPR015237">
    <property type="entry name" value="Alpha-amylase_C_pro"/>
</dbReference>
<dbReference type="InterPro" id="IPR013780">
    <property type="entry name" value="Glyco_hydro_b"/>
</dbReference>
<feature type="active site" description="Nucleophile" evidence="7">
    <location>
        <position position="233"/>
    </location>
</feature>
<evidence type="ECO:0000256" key="1">
    <source>
        <dbReference type="ARBA" id="ARBA00001913"/>
    </source>
</evidence>
<dbReference type="Gene3D" id="3.20.20.80">
    <property type="entry name" value="Glycosidases"/>
    <property type="match status" value="1"/>
</dbReference>
<dbReference type="SMART" id="SM00642">
    <property type="entry name" value="Aamy"/>
    <property type="match status" value="1"/>
</dbReference>
<dbReference type="InterPro" id="IPR013776">
    <property type="entry name" value="A-amylase_thermo"/>
</dbReference>
<keyword evidence="4" id="KW-0378">Hydrolase</keyword>
<dbReference type="Proteomes" id="UP000249808">
    <property type="component" value="Unassembled WGS sequence"/>
</dbReference>
<dbReference type="GO" id="GO:0004556">
    <property type="term" value="F:alpha-amylase activity"/>
    <property type="evidence" value="ECO:0007669"/>
    <property type="project" value="InterPro"/>
</dbReference>
<evidence type="ECO:0000259" key="10">
    <source>
        <dbReference type="SMART" id="SM00642"/>
    </source>
</evidence>
<feature type="binding site" evidence="8">
    <location>
        <position position="204"/>
    </location>
    <ligand>
        <name>Ca(2+)</name>
        <dbReference type="ChEBI" id="CHEBI:29108"/>
        <label>2</label>
    </ligand>
</feature>
<name>A0A327ZME0_9STAP</name>
<keyword evidence="6" id="KW-0326">Glycosidase</keyword>
<evidence type="ECO:0000256" key="9">
    <source>
        <dbReference type="RuleBase" id="RU003615"/>
    </source>
</evidence>
<dbReference type="RefSeq" id="WP_111717508.1">
    <property type="nucleotide sequence ID" value="NZ_JBHSSR010000010.1"/>
</dbReference>
<feature type="binding site" evidence="8">
    <location>
        <position position="237"/>
    </location>
    <ligand>
        <name>Ca(2+)</name>
        <dbReference type="ChEBI" id="CHEBI:29108"/>
        <label>1</label>
    </ligand>
</feature>
<sequence>MTKNYTIMQYFEWHSNDDGNHWNRLKDEAESLKEKGFDAIWLPPATKADHVMNTGYSVYDLYDLGEFDQKGQVRTKYGTKEELIAAIEALHEQDIKVYADVVLNHKAGADEAETVRVVEVDPNDRNHEISEPFDIDAFTKFYFPGRNKKYSAFEWNYTHFNGTDYDHRTGRTGIFKILGENKDWNENVDQEKGNFDYLMFTNVDYQHPDVREETINWGKWFIDTLNIDGMRLDAVKHIESYFIRDFVHAMREHRGQDFYFVGEFWNPDLEVNENFLDEAEYSLDLFDVRLHFNFKAASEGGAAYDLRQIFDGTLVKENPEHAVTFVDNHDSQPGEALESFVKDWFKQSAYALILLREDGFPCVFYGDYYGIGGEHPIDSKQMAIDPLLYVRKLKAYGQQDDYFDHPNVVGWVRRGYAEDKSGCAVIINNSEQPAEKQMFVGADRAGQTWYDYTDTIEEGVVIDEEGNGVFKVNPGSVSVYCEKEA</sequence>
<dbReference type="Pfam" id="PF00128">
    <property type="entry name" value="Alpha-amylase"/>
    <property type="match status" value="1"/>
</dbReference>
<feature type="active site" description="Proton donor" evidence="7">
    <location>
        <position position="263"/>
    </location>
</feature>
<dbReference type="AlphaFoldDB" id="A0A327ZME0"/>
<proteinExistence type="inferred from homology"/>
<evidence type="ECO:0000313" key="11">
    <source>
        <dbReference type="EMBL" id="RAK43602.1"/>
    </source>
</evidence>
<dbReference type="PRINTS" id="PR00110">
    <property type="entry name" value="ALPHAAMYLASE"/>
</dbReference>
<dbReference type="InterPro" id="IPR006047">
    <property type="entry name" value="GH13_cat_dom"/>
</dbReference>
<reference evidence="11 12" key="1">
    <citation type="journal article" date="2018" name="Front. Microbiol.">
        <title>Description and Comparative Genomics of Macrococcus caseolyticus subsp. hominis subsp. nov., Macrococcus goetzii sp. nov., Macrococcus epidermidis sp. nov., and Macrococcus bohemicus sp. nov., Novel Macrococci From Human Clinical Material With Virulence Potential and Suspected Uptake of Foreign DNA by Natural Transformation.</title>
        <authorList>
            <person name="Maslanova I."/>
            <person name="Wertheimer Z."/>
            <person name="Sedlacek I."/>
            <person name="Svec P."/>
            <person name="Indrakova A."/>
            <person name="Kovarovic V."/>
            <person name="Schumann P."/>
            <person name="Sproer C."/>
            <person name="Kralova S."/>
            <person name="Sedo O."/>
            <person name="Kristofova L."/>
            <person name="Vrbovska V."/>
            <person name="Fuzik T."/>
            <person name="Petras P."/>
            <person name="Zdrahal Z."/>
            <person name="Ruzickova V."/>
            <person name="Doskar J."/>
            <person name="Pantucek R."/>
        </authorList>
    </citation>
    <scope>NUCLEOTIDE SEQUENCE [LARGE SCALE GENOMIC DNA]</scope>
    <source>
        <strain evidence="11 12">01/688</strain>
    </source>
</reference>
<dbReference type="NCBIfam" id="NF006968">
    <property type="entry name" value="PRK09441.1-1"/>
    <property type="match status" value="1"/>
</dbReference>
<evidence type="ECO:0000256" key="3">
    <source>
        <dbReference type="ARBA" id="ARBA00022723"/>
    </source>
</evidence>
<feature type="domain" description="Glycosyl hydrolase family 13 catalytic" evidence="10">
    <location>
        <begin position="5"/>
        <end position="391"/>
    </location>
</feature>
<dbReference type="EMBL" id="PZJH01000013">
    <property type="protein sequence ID" value="RAK43602.1"/>
    <property type="molecule type" value="Genomic_DNA"/>
</dbReference>
<evidence type="ECO:0000256" key="7">
    <source>
        <dbReference type="PIRSR" id="PIRSR001021-1"/>
    </source>
</evidence>
<evidence type="ECO:0000256" key="5">
    <source>
        <dbReference type="ARBA" id="ARBA00023277"/>
    </source>
</evidence>
<dbReference type="InterPro" id="IPR017853">
    <property type="entry name" value="GH"/>
</dbReference>
<dbReference type="Gene3D" id="2.60.40.1180">
    <property type="entry name" value="Golgi alpha-mannosidase II"/>
    <property type="match status" value="1"/>
</dbReference>
<dbReference type="SUPFAM" id="SSF51011">
    <property type="entry name" value="Glycosyl hydrolase domain"/>
    <property type="match status" value="1"/>
</dbReference>
<keyword evidence="8" id="KW-0106">Calcium</keyword>
<evidence type="ECO:0000256" key="2">
    <source>
        <dbReference type="ARBA" id="ARBA00008061"/>
    </source>
</evidence>
<keyword evidence="12" id="KW-1185">Reference proteome</keyword>
<organism evidence="11 12">
    <name type="scientific">Macrococcus epidermidis</name>
    <dbReference type="NCBI Taxonomy" id="1902580"/>
    <lineage>
        <taxon>Bacteria</taxon>
        <taxon>Bacillati</taxon>
        <taxon>Bacillota</taxon>
        <taxon>Bacilli</taxon>
        <taxon>Bacillales</taxon>
        <taxon>Staphylococcaceae</taxon>
        <taxon>Macrococcus</taxon>
    </lineage>
</organism>